<organism evidence="11 12">
    <name type="scientific">Cercophora scortea</name>
    <dbReference type="NCBI Taxonomy" id="314031"/>
    <lineage>
        <taxon>Eukaryota</taxon>
        <taxon>Fungi</taxon>
        <taxon>Dikarya</taxon>
        <taxon>Ascomycota</taxon>
        <taxon>Pezizomycotina</taxon>
        <taxon>Sordariomycetes</taxon>
        <taxon>Sordariomycetidae</taxon>
        <taxon>Sordariales</taxon>
        <taxon>Lasiosphaeriaceae</taxon>
        <taxon>Cercophora</taxon>
    </lineage>
</organism>
<dbReference type="GO" id="GO:0016020">
    <property type="term" value="C:membrane"/>
    <property type="evidence" value="ECO:0007669"/>
    <property type="project" value="UniProtKB-SubCell"/>
</dbReference>
<keyword evidence="5" id="KW-0560">Oxidoreductase</keyword>
<comment type="similarity">
    <text evidence="9">Belongs to the ustYa family.</text>
</comment>
<reference evidence="11" key="1">
    <citation type="journal article" date="2023" name="Mol. Phylogenet. Evol.">
        <title>Genome-scale phylogeny and comparative genomics of the fungal order Sordariales.</title>
        <authorList>
            <person name="Hensen N."/>
            <person name="Bonometti L."/>
            <person name="Westerberg I."/>
            <person name="Brannstrom I.O."/>
            <person name="Guillou S."/>
            <person name="Cros-Aarteil S."/>
            <person name="Calhoun S."/>
            <person name="Haridas S."/>
            <person name="Kuo A."/>
            <person name="Mondo S."/>
            <person name="Pangilinan J."/>
            <person name="Riley R."/>
            <person name="LaButti K."/>
            <person name="Andreopoulos B."/>
            <person name="Lipzen A."/>
            <person name="Chen C."/>
            <person name="Yan M."/>
            <person name="Daum C."/>
            <person name="Ng V."/>
            <person name="Clum A."/>
            <person name="Steindorff A."/>
            <person name="Ohm R.A."/>
            <person name="Martin F."/>
            <person name="Silar P."/>
            <person name="Natvig D.O."/>
            <person name="Lalanne C."/>
            <person name="Gautier V."/>
            <person name="Ament-Velasquez S.L."/>
            <person name="Kruys A."/>
            <person name="Hutchinson M.I."/>
            <person name="Powell A.J."/>
            <person name="Barry K."/>
            <person name="Miller A.N."/>
            <person name="Grigoriev I.V."/>
            <person name="Debuchy R."/>
            <person name="Gladieux P."/>
            <person name="Hiltunen Thoren M."/>
            <person name="Johannesson H."/>
        </authorList>
    </citation>
    <scope>NUCLEOTIDE SEQUENCE</scope>
    <source>
        <strain evidence="11">SMH4131-1</strain>
    </source>
</reference>
<evidence type="ECO:0000256" key="7">
    <source>
        <dbReference type="ARBA" id="ARBA00023136"/>
    </source>
</evidence>
<dbReference type="AlphaFoldDB" id="A0AAE0IVJ9"/>
<keyword evidence="6" id="KW-0843">Virulence</keyword>
<comment type="caution">
    <text evidence="11">The sequence shown here is derived from an EMBL/GenBank/DDBJ whole genome shotgun (WGS) entry which is preliminary data.</text>
</comment>
<sequence>MFPTSGTNRDLKGGDDSQNLGLLAGYTDVEHDAFPLVNTASQPSRLRESVIRGIIALLSVTAGIALGWWCGSSLASTSLGTFGINPRTPIPLRVFTDRQDVAFIPHREFMGPSKEADNNWASITRGSDAIFLADPSSYGQREAGIRAPFFTFTRPPPAAQSLANLNNFYVLNNLHQLHCVNMARRRYNQLVYGKATPLSGTPIDADWLTHIEHCFEYLRLSVMCADYMTFESDSPAGSPEEYVRDNLGWGVVHSCINWDALMRFQRDQVRLYNSTWEGV</sequence>
<dbReference type="PANTHER" id="PTHR33365">
    <property type="entry name" value="YALI0B05434P"/>
    <property type="match status" value="1"/>
</dbReference>
<keyword evidence="3 10" id="KW-0812">Transmembrane</keyword>
<accession>A0AAE0IVJ9</accession>
<evidence type="ECO:0000256" key="6">
    <source>
        <dbReference type="ARBA" id="ARBA00023026"/>
    </source>
</evidence>
<dbReference type="Proteomes" id="UP001286456">
    <property type="component" value="Unassembled WGS sequence"/>
</dbReference>
<evidence type="ECO:0000256" key="10">
    <source>
        <dbReference type="SAM" id="Phobius"/>
    </source>
</evidence>
<proteinExistence type="inferred from homology"/>
<evidence type="ECO:0000313" key="12">
    <source>
        <dbReference type="Proteomes" id="UP001286456"/>
    </source>
</evidence>
<gene>
    <name evidence="11" type="ORF">B0T19DRAFT_380258</name>
</gene>
<name>A0AAE0IVJ9_9PEZI</name>
<evidence type="ECO:0008006" key="13">
    <source>
        <dbReference type="Google" id="ProtNLM"/>
    </source>
</evidence>
<evidence type="ECO:0000256" key="2">
    <source>
        <dbReference type="ARBA" id="ARBA00004685"/>
    </source>
</evidence>
<keyword evidence="4 10" id="KW-1133">Transmembrane helix</keyword>
<dbReference type="EMBL" id="JAUEPO010000002">
    <property type="protein sequence ID" value="KAK3331750.1"/>
    <property type="molecule type" value="Genomic_DNA"/>
</dbReference>
<keyword evidence="8" id="KW-0325">Glycoprotein</keyword>
<evidence type="ECO:0000256" key="4">
    <source>
        <dbReference type="ARBA" id="ARBA00022989"/>
    </source>
</evidence>
<evidence type="ECO:0000256" key="5">
    <source>
        <dbReference type="ARBA" id="ARBA00023002"/>
    </source>
</evidence>
<keyword evidence="7 10" id="KW-0472">Membrane</keyword>
<comment type="subcellular location">
    <subcellularLocation>
        <location evidence="1">Membrane</location>
        <topology evidence="1">Single-pass membrane protein</topology>
    </subcellularLocation>
</comment>
<evidence type="ECO:0000256" key="9">
    <source>
        <dbReference type="ARBA" id="ARBA00035112"/>
    </source>
</evidence>
<evidence type="ECO:0000256" key="3">
    <source>
        <dbReference type="ARBA" id="ARBA00022692"/>
    </source>
</evidence>
<evidence type="ECO:0000313" key="11">
    <source>
        <dbReference type="EMBL" id="KAK3331750.1"/>
    </source>
</evidence>
<protein>
    <recommendedName>
        <fullName evidence="13">Oxidase ustYa</fullName>
    </recommendedName>
</protein>
<evidence type="ECO:0000256" key="1">
    <source>
        <dbReference type="ARBA" id="ARBA00004167"/>
    </source>
</evidence>
<keyword evidence="12" id="KW-1185">Reference proteome</keyword>
<dbReference type="InterPro" id="IPR021765">
    <property type="entry name" value="UstYa-like"/>
</dbReference>
<reference evidence="11" key="2">
    <citation type="submission" date="2023-06" db="EMBL/GenBank/DDBJ databases">
        <authorList>
            <consortium name="Lawrence Berkeley National Laboratory"/>
            <person name="Haridas S."/>
            <person name="Hensen N."/>
            <person name="Bonometti L."/>
            <person name="Westerberg I."/>
            <person name="Brannstrom I.O."/>
            <person name="Guillou S."/>
            <person name="Cros-Aarteil S."/>
            <person name="Calhoun S."/>
            <person name="Kuo A."/>
            <person name="Mondo S."/>
            <person name="Pangilinan J."/>
            <person name="Riley R."/>
            <person name="Labutti K."/>
            <person name="Andreopoulos B."/>
            <person name="Lipzen A."/>
            <person name="Chen C."/>
            <person name="Yanf M."/>
            <person name="Daum C."/>
            <person name="Ng V."/>
            <person name="Clum A."/>
            <person name="Steindorff A."/>
            <person name="Ohm R."/>
            <person name="Martin F."/>
            <person name="Silar P."/>
            <person name="Natvig D."/>
            <person name="Lalanne C."/>
            <person name="Gautier V."/>
            <person name="Ament-Velasquez S.L."/>
            <person name="Kruys A."/>
            <person name="Hutchinson M.I."/>
            <person name="Powell A.J."/>
            <person name="Barry K."/>
            <person name="Miller A.N."/>
            <person name="Grigoriev I.V."/>
            <person name="Debuchy R."/>
            <person name="Gladieux P."/>
            <person name="Thoren M.H."/>
            <person name="Johannesson H."/>
        </authorList>
    </citation>
    <scope>NUCLEOTIDE SEQUENCE</scope>
    <source>
        <strain evidence="11">SMH4131-1</strain>
    </source>
</reference>
<comment type="pathway">
    <text evidence="2">Mycotoxin biosynthesis.</text>
</comment>
<dbReference type="GO" id="GO:0016491">
    <property type="term" value="F:oxidoreductase activity"/>
    <property type="evidence" value="ECO:0007669"/>
    <property type="project" value="UniProtKB-KW"/>
</dbReference>
<evidence type="ECO:0000256" key="8">
    <source>
        <dbReference type="ARBA" id="ARBA00023180"/>
    </source>
</evidence>
<dbReference type="GO" id="GO:0043386">
    <property type="term" value="P:mycotoxin biosynthetic process"/>
    <property type="evidence" value="ECO:0007669"/>
    <property type="project" value="InterPro"/>
</dbReference>
<dbReference type="Pfam" id="PF11807">
    <property type="entry name" value="UstYa"/>
    <property type="match status" value="1"/>
</dbReference>
<dbReference type="PANTHER" id="PTHR33365:SF11">
    <property type="entry name" value="TAT PATHWAY SIGNAL SEQUENCE"/>
    <property type="match status" value="1"/>
</dbReference>
<feature type="transmembrane region" description="Helical" evidence="10">
    <location>
        <begin position="50"/>
        <end position="69"/>
    </location>
</feature>